<accession>A0A0M3DJ09</accession>
<dbReference type="RefSeq" id="WP_046822935.1">
    <property type="nucleotide sequence ID" value="NZ_JBCLWQ010000002.1"/>
</dbReference>
<reference evidence="1 2" key="1">
    <citation type="submission" date="2015-04" db="EMBL/GenBank/DDBJ databases">
        <title>Microcin producing Clostridium sp. JC272T.</title>
        <authorList>
            <person name="Jyothsna T."/>
            <person name="Sasikala C."/>
            <person name="Ramana C."/>
        </authorList>
    </citation>
    <scope>NUCLEOTIDE SEQUENCE [LARGE SCALE GENOMIC DNA]</scope>
    <source>
        <strain evidence="1 2">JC272</strain>
    </source>
</reference>
<comment type="caution">
    <text evidence="1">The sequence shown here is derived from an EMBL/GenBank/DDBJ whole genome shotgun (WGS) entry which is preliminary data.</text>
</comment>
<proteinExistence type="predicted"/>
<protein>
    <submittedName>
        <fullName evidence="1">Uncharacterized protein</fullName>
    </submittedName>
</protein>
<dbReference type="OrthoDB" id="9981091at2"/>
<dbReference type="Proteomes" id="UP000034407">
    <property type="component" value="Unassembled WGS sequence"/>
</dbReference>
<keyword evidence="2" id="KW-1185">Reference proteome</keyword>
<sequence length="135" mass="16068">MRKIIKIFALAITIVYLFTGSAKALNYYDLYFQKTDDKIIKGSYEELNTNLNYETIYNVNLNKDEQDAINYEIKTNIFKGININNKDIENKYNEGYVKVRPVYREIKGDIIKDYKTWNDKKEIVIKMPIDIEFIK</sequence>
<dbReference type="AlphaFoldDB" id="A0A0M3DJ09"/>
<evidence type="ECO:0000313" key="2">
    <source>
        <dbReference type="Proteomes" id="UP000034407"/>
    </source>
</evidence>
<dbReference type="EMBL" id="LBBT01000186">
    <property type="protein sequence ID" value="KKY01429.1"/>
    <property type="molecule type" value="Genomic_DNA"/>
</dbReference>
<gene>
    <name evidence="1" type="ORF">VN21_08865</name>
</gene>
<dbReference type="PATRIC" id="fig|1629550.3.peg.1215"/>
<name>A0A0M3DJ09_9FIRM</name>
<evidence type="ECO:0000313" key="1">
    <source>
        <dbReference type="EMBL" id="KKY01429.1"/>
    </source>
</evidence>
<organism evidence="1 2">
    <name type="scientific">Paraclostridium benzoelyticum</name>
    <dbReference type="NCBI Taxonomy" id="1629550"/>
    <lineage>
        <taxon>Bacteria</taxon>
        <taxon>Bacillati</taxon>
        <taxon>Bacillota</taxon>
        <taxon>Clostridia</taxon>
        <taxon>Peptostreptococcales</taxon>
        <taxon>Peptostreptococcaceae</taxon>
        <taxon>Paraclostridium</taxon>
    </lineage>
</organism>